<feature type="binding site" evidence="12">
    <location>
        <begin position="237"/>
        <end position="238"/>
    </location>
    <ligand>
        <name>pyridoxal 5'-phosphate</name>
        <dbReference type="ChEBI" id="CHEBI:597326"/>
    </ligand>
</feature>
<proteinExistence type="inferred from homology"/>
<dbReference type="GO" id="GO:0004648">
    <property type="term" value="F:O-phospho-L-serine:2-oxoglutarate aminotransferase activity"/>
    <property type="evidence" value="ECO:0007669"/>
    <property type="project" value="UniProtKB-UniRule"/>
</dbReference>
<dbReference type="InterPro" id="IPR015424">
    <property type="entry name" value="PyrdxlP-dep_Trfase"/>
</dbReference>
<feature type="binding site" evidence="12">
    <location>
        <position position="42"/>
    </location>
    <ligand>
        <name>L-glutamate</name>
        <dbReference type="ChEBI" id="CHEBI:29985"/>
    </ligand>
</feature>
<organism evidence="14 15">
    <name type="scientific">Dokdonella fugitiva</name>
    <dbReference type="NCBI Taxonomy" id="328517"/>
    <lineage>
        <taxon>Bacteria</taxon>
        <taxon>Pseudomonadati</taxon>
        <taxon>Pseudomonadota</taxon>
        <taxon>Gammaproteobacteria</taxon>
        <taxon>Lysobacterales</taxon>
        <taxon>Rhodanobacteraceae</taxon>
        <taxon>Dokdonella</taxon>
    </lineage>
</organism>
<dbReference type="PANTHER" id="PTHR43247">
    <property type="entry name" value="PHOSPHOSERINE AMINOTRANSFERASE"/>
    <property type="match status" value="1"/>
</dbReference>
<dbReference type="NCBIfam" id="NF003764">
    <property type="entry name" value="PRK05355.1"/>
    <property type="match status" value="1"/>
</dbReference>
<dbReference type="InterPro" id="IPR000192">
    <property type="entry name" value="Aminotrans_V_dom"/>
</dbReference>
<keyword evidence="4 12" id="KW-0032">Aminotransferase</keyword>
<evidence type="ECO:0000256" key="7">
    <source>
        <dbReference type="ARBA" id="ARBA00022898"/>
    </source>
</evidence>
<gene>
    <name evidence="12" type="primary">serC</name>
    <name evidence="14" type="ORF">EV148_10465</name>
</gene>
<evidence type="ECO:0000256" key="10">
    <source>
        <dbReference type="ARBA" id="ARBA00047630"/>
    </source>
</evidence>
<evidence type="ECO:0000256" key="4">
    <source>
        <dbReference type="ARBA" id="ARBA00022576"/>
    </source>
</evidence>
<name>A0A4R2I8M4_9GAMM</name>
<evidence type="ECO:0000256" key="8">
    <source>
        <dbReference type="ARBA" id="ARBA00023096"/>
    </source>
</evidence>
<dbReference type="AlphaFoldDB" id="A0A4R2I8M4"/>
<dbReference type="EC" id="2.6.1.52" evidence="12"/>
<dbReference type="Pfam" id="PF00266">
    <property type="entry name" value="Aminotran_5"/>
    <property type="match status" value="1"/>
</dbReference>
<evidence type="ECO:0000256" key="11">
    <source>
        <dbReference type="ARBA" id="ARBA00049007"/>
    </source>
</evidence>
<evidence type="ECO:0000256" key="12">
    <source>
        <dbReference type="HAMAP-Rule" id="MF_00160"/>
    </source>
</evidence>
<comment type="catalytic activity">
    <reaction evidence="11 12">
        <text>O-phospho-L-serine + 2-oxoglutarate = 3-phosphooxypyruvate + L-glutamate</text>
        <dbReference type="Rhea" id="RHEA:14329"/>
        <dbReference type="ChEBI" id="CHEBI:16810"/>
        <dbReference type="ChEBI" id="CHEBI:18110"/>
        <dbReference type="ChEBI" id="CHEBI:29985"/>
        <dbReference type="ChEBI" id="CHEBI:57524"/>
        <dbReference type="EC" id="2.6.1.52"/>
    </reaction>
</comment>
<comment type="catalytic activity">
    <reaction evidence="10 12">
        <text>4-(phosphooxy)-L-threonine + 2-oxoglutarate = (R)-3-hydroxy-2-oxo-4-phosphooxybutanoate + L-glutamate</text>
        <dbReference type="Rhea" id="RHEA:16573"/>
        <dbReference type="ChEBI" id="CHEBI:16810"/>
        <dbReference type="ChEBI" id="CHEBI:29985"/>
        <dbReference type="ChEBI" id="CHEBI:58452"/>
        <dbReference type="ChEBI" id="CHEBI:58538"/>
        <dbReference type="EC" id="2.6.1.52"/>
    </reaction>
</comment>
<dbReference type="Gene3D" id="3.40.640.10">
    <property type="entry name" value="Type I PLP-dependent aspartate aminotransferase-like (Major domain)"/>
    <property type="match status" value="1"/>
</dbReference>
<dbReference type="EMBL" id="SLWQ01000004">
    <property type="protein sequence ID" value="TCO40704.1"/>
    <property type="molecule type" value="Genomic_DNA"/>
</dbReference>
<dbReference type="FunFam" id="3.90.1150.10:FF:000006">
    <property type="entry name" value="Phosphoserine aminotransferase"/>
    <property type="match status" value="1"/>
</dbReference>
<comment type="similarity">
    <text evidence="3 12">Belongs to the class-V pyridoxal-phosphate-dependent aminotransferase family. SerC subfamily.</text>
</comment>
<dbReference type="GO" id="GO:0006564">
    <property type="term" value="P:L-serine biosynthetic process"/>
    <property type="evidence" value="ECO:0007669"/>
    <property type="project" value="UniProtKB-UniRule"/>
</dbReference>
<dbReference type="RefSeq" id="WP_131996874.1">
    <property type="nucleotide sequence ID" value="NZ_JACGXM010000003.1"/>
</dbReference>
<dbReference type="GO" id="GO:0008615">
    <property type="term" value="P:pyridoxine biosynthetic process"/>
    <property type="evidence" value="ECO:0007669"/>
    <property type="project" value="UniProtKB-UniRule"/>
</dbReference>
<evidence type="ECO:0000256" key="3">
    <source>
        <dbReference type="ARBA" id="ARBA00006904"/>
    </source>
</evidence>
<accession>A0A4R2I8M4</accession>
<keyword evidence="5 12" id="KW-0028">Amino-acid biosynthesis</keyword>
<dbReference type="FunFam" id="3.40.640.10:FF:000010">
    <property type="entry name" value="Phosphoserine aminotransferase"/>
    <property type="match status" value="1"/>
</dbReference>
<evidence type="ECO:0000256" key="5">
    <source>
        <dbReference type="ARBA" id="ARBA00022605"/>
    </source>
</evidence>
<feature type="modified residue" description="N6-(pyridoxal phosphate)lysine" evidence="12">
    <location>
        <position position="196"/>
    </location>
</feature>
<evidence type="ECO:0000256" key="6">
    <source>
        <dbReference type="ARBA" id="ARBA00022679"/>
    </source>
</evidence>
<dbReference type="UniPathway" id="UPA00135">
    <property type="reaction ID" value="UER00197"/>
</dbReference>
<dbReference type="PIRSF" id="PIRSF000525">
    <property type="entry name" value="SerC"/>
    <property type="match status" value="1"/>
</dbReference>
<comment type="function">
    <text evidence="12">Catalyzes the reversible conversion of 3-phosphohydroxypyruvate to phosphoserine and of 3-hydroxy-2-oxo-4-phosphonooxybutanoate to phosphohydroxythreonine.</text>
</comment>
<dbReference type="GO" id="GO:0030170">
    <property type="term" value="F:pyridoxal phosphate binding"/>
    <property type="evidence" value="ECO:0007669"/>
    <property type="project" value="UniProtKB-UniRule"/>
</dbReference>
<dbReference type="InterPro" id="IPR022278">
    <property type="entry name" value="Pser_aminoTfrase"/>
</dbReference>
<feature type="binding site" evidence="12">
    <location>
        <begin position="76"/>
        <end position="77"/>
    </location>
    <ligand>
        <name>pyridoxal 5'-phosphate</name>
        <dbReference type="ChEBI" id="CHEBI:597326"/>
    </ligand>
</feature>
<sequence>MSRGYNFSAGPAALPEDVLRQAQAELLEWGSARASVMEISHRGKDFIALAEQAEQDLRDLLAVPANYKVLFLQGGATQHFAQIPMNFARRDQAVDYVLTGDWSEKAAKEAKPLARVRIAASAADSNYARIPARAAWDLDPTAAYVHVTPNETIRGVEFHEVPDTGAVPLFGDVSSTILSRPLDVSKYALLYAGAQKNIGPSGLVVMIVRDDLLERCPRDLPKIFNYAEHAAQGSMLNTPNTWGWYLAGLVFKWVKAQGGVVAMAEHNRAKAQLLYGYIDGSGYYRNPVEKSARSWMNVPFTLPREDLDAKFLEESEAAGLLALKGHRAVGGMRASIYNAMPLEGVQALVDFMKDFAARNG</sequence>
<dbReference type="CDD" id="cd00611">
    <property type="entry name" value="PSAT_like"/>
    <property type="match status" value="1"/>
</dbReference>
<keyword evidence="8 12" id="KW-0664">Pyridoxine biosynthesis</keyword>
<dbReference type="InterPro" id="IPR015422">
    <property type="entry name" value="PyrdxlP-dep_Trfase_small"/>
</dbReference>
<dbReference type="UniPathway" id="UPA00244">
    <property type="reaction ID" value="UER00311"/>
</dbReference>
<comment type="subunit">
    <text evidence="12">Homodimer.</text>
</comment>
<reference evidence="14 15" key="1">
    <citation type="journal article" date="2015" name="Stand. Genomic Sci.">
        <title>Genomic Encyclopedia of Bacterial and Archaeal Type Strains, Phase III: the genomes of soil and plant-associated and newly described type strains.</title>
        <authorList>
            <person name="Whitman W.B."/>
            <person name="Woyke T."/>
            <person name="Klenk H.P."/>
            <person name="Zhou Y."/>
            <person name="Lilburn T.G."/>
            <person name="Beck B.J."/>
            <person name="De Vos P."/>
            <person name="Vandamme P."/>
            <person name="Eisen J.A."/>
            <person name="Garrity G."/>
            <person name="Hugenholtz P."/>
            <person name="Kyrpides N.C."/>
        </authorList>
    </citation>
    <scope>NUCLEOTIDE SEQUENCE [LARGE SCALE GENOMIC DNA]</scope>
    <source>
        <strain evidence="14 15">A3</strain>
    </source>
</reference>
<dbReference type="NCBIfam" id="TIGR01364">
    <property type="entry name" value="serC_1"/>
    <property type="match status" value="1"/>
</dbReference>
<evidence type="ECO:0000313" key="14">
    <source>
        <dbReference type="EMBL" id="TCO40704.1"/>
    </source>
</evidence>
<comment type="pathway">
    <text evidence="2 12">Amino-acid biosynthesis; L-serine biosynthesis; L-serine from 3-phospho-D-glycerate: step 2/3.</text>
</comment>
<evidence type="ECO:0000313" key="15">
    <source>
        <dbReference type="Proteomes" id="UP000294862"/>
    </source>
</evidence>
<comment type="subcellular location">
    <subcellularLocation>
        <location evidence="12">Cytoplasm</location>
    </subcellularLocation>
</comment>
<dbReference type="InterPro" id="IPR015421">
    <property type="entry name" value="PyrdxlP-dep_Trfase_major"/>
</dbReference>
<feature type="domain" description="Aminotransferase class V" evidence="13">
    <location>
        <begin position="5"/>
        <end position="348"/>
    </location>
</feature>
<comment type="pathway">
    <text evidence="1 12">Cofactor biosynthesis; pyridoxine 5'-phosphate biosynthesis; pyridoxine 5'-phosphate from D-erythrose 4-phosphate: step 3/5.</text>
</comment>
<evidence type="ECO:0000256" key="1">
    <source>
        <dbReference type="ARBA" id="ARBA00004915"/>
    </source>
</evidence>
<comment type="caution">
    <text evidence="12">Lacks conserved residue(s) required for the propagation of feature annotation.</text>
</comment>
<dbReference type="OrthoDB" id="9809412at2"/>
<dbReference type="SUPFAM" id="SSF53383">
    <property type="entry name" value="PLP-dependent transferases"/>
    <property type="match status" value="1"/>
</dbReference>
<evidence type="ECO:0000259" key="13">
    <source>
        <dbReference type="Pfam" id="PF00266"/>
    </source>
</evidence>
<dbReference type="HAMAP" id="MF_00160">
    <property type="entry name" value="SerC_aminotrans_5"/>
    <property type="match status" value="1"/>
</dbReference>
<comment type="caution">
    <text evidence="14">The sequence shown here is derived from an EMBL/GenBank/DDBJ whole genome shotgun (WGS) entry which is preliminary data.</text>
</comment>
<dbReference type="PANTHER" id="PTHR43247:SF1">
    <property type="entry name" value="PHOSPHOSERINE AMINOTRANSFERASE"/>
    <property type="match status" value="1"/>
</dbReference>
<feature type="binding site" evidence="12">
    <location>
        <position position="172"/>
    </location>
    <ligand>
        <name>pyridoxal 5'-phosphate</name>
        <dbReference type="ChEBI" id="CHEBI:597326"/>
    </ligand>
</feature>
<dbReference type="Proteomes" id="UP000294862">
    <property type="component" value="Unassembled WGS sequence"/>
</dbReference>
<keyword evidence="6 12" id="KW-0808">Transferase</keyword>
<evidence type="ECO:0000256" key="2">
    <source>
        <dbReference type="ARBA" id="ARBA00005099"/>
    </source>
</evidence>
<feature type="binding site" evidence="12">
    <location>
        <position position="102"/>
    </location>
    <ligand>
        <name>pyridoxal 5'-phosphate</name>
        <dbReference type="ChEBI" id="CHEBI:597326"/>
    </ligand>
</feature>
<protein>
    <recommendedName>
        <fullName evidence="12">Phosphoserine aminotransferase</fullName>
        <ecNumber evidence="12">2.6.1.52</ecNumber>
    </recommendedName>
    <alternativeName>
        <fullName evidence="12">Phosphohydroxythreonine aminotransferase</fullName>
        <shortName evidence="12">PSAT</shortName>
    </alternativeName>
</protein>
<dbReference type="GO" id="GO:0005737">
    <property type="term" value="C:cytoplasm"/>
    <property type="evidence" value="ECO:0007669"/>
    <property type="project" value="UniProtKB-SubCell"/>
</dbReference>
<keyword evidence="12" id="KW-0963">Cytoplasm</keyword>
<keyword evidence="7 12" id="KW-0663">Pyridoxal phosphate</keyword>
<dbReference type="Gene3D" id="3.90.1150.10">
    <property type="entry name" value="Aspartate Aminotransferase, domain 1"/>
    <property type="match status" value="1"/>
</dbReference>
<evidence type="ECO:0000256" key="9">
    <source>
        <dbReference type="ARBA" id="ARBA00023299"/>
    </source>
</evidence>
<feature type="binding site" evidence="12">
    <location>
        <position position="195"/>
    </location>
    <ligand>
        <name>pyridoxal 5'-phosphate</name>
        <dbReference type="ChEBI" id="CHEBI:597326"/>
    </ligand>
</feature>
<keyword evidence="15" id="KW-1185">Reference proteome</keyword>
<keyword evidence="9 12" id="KW-0718">Serine biosynthesis</keyword>
<feature type="binding site" evidence="12">
    <location>
        <position position="152"/>
    </location>
    <ligand>
        <name>pyridoxal 5'-phosphate</name>
        <dbReference type="ChEBI" id="CHEBI:597326"/>
    </ligand>
</feature>
<comment type="cofactor">
    <cofactor evidence="12">
        <name>pyridoxal 5'-phosphate</name>
        <dbReference type="ChEBI" id="CHEBI:597326"/>
    </cofactor>
    <text evidence="12">Binds 1 pyridoxal phosphate per subunit.</text>
</comment>